<sequence length="290" mass="32853">MTWFDGFKVCGKYLLVARLGFLRNDLCGKTVSVGSMQDFYLSHKHCFTFQKPLHDSEIEIQLSQLLCSSEEENLDDEAVDSFATSSYNVDLDKRLDEIQGISVEELHSLLVGESDLSLIQDETFLNSPVQQIFKPILPQVASTSQDAIAEVHAGPSLVISDVPMLLDQNPGETTSLVSVADVQADHSSLVPLLAEPDESSNAEPTSSFSRDKFIRFQNKSRDWSFATDDITWPIFEKKMQIKKITIIEVNHWIIFLTFSLMSYFILLLKIQIFMQDTHIQKLGLKLQKKK</sequence>
<evidence type="ECO:0000313" key="2">
    <source>
        <dbReference type="EMBL" id="CAG4957192.1"/>
    </source>
</evidence>
<keyword evidence="1" id="KW-1133">Transmembrane helix</keyword>
<dbReference type="AlphaFoldDB" id="A0A8S3WGH6"/>
<dbReference type="Proteomes" id="UP000691718">
    <property type="component" value="Unassembled WGS sequence"/>
</dbReference>
<dbReference type="EMBL" id="CAJQZP010000341">
    <property type="protein sequence ID" value="CAG4957192.1"/>
    <property type="molecule type" value="Genomic_DNA"/>
</dbReference>
<keyword evidence="3" id="KW-1185">Reference proteome</keyword>
<name>A0A8S3WGH6_PARAO</name>
<evidence type="ECO:0000313" key="3">
    <source>
        <dbReference type="Proteomes" id="UP000691718"/>
    </source>
</evidence>
<dbReference type="OrthoDB" id="6927371at2759"/>
<feature type="transmembrane region" description="Helical" evidence="1">
    <location>
        <begin position="249"/>
        <end position="268"/>
    </location>
</feature>
<reference evidence="2" key="1">
    <citation type="submission" date="2021-04" db="EMBL/GenBank/DDBJ databases">
        <authorList>
            <person name="Tunstrom K."/>
        </authorList>
    </citation>
    <scope>NUCLEOTIDE SEQUENCE</scope>
</reference>
<evidence type="ECO:0000256" key="1">
    <source>
        <dbReference type="SAM" id="Phobius"/>
    </source>
</evidence>
<keyword evidence="1" id="KW-0812">Transmembrane</keyword>
<gene>
    <name evidence="2" type="ORF">PAPOLLO_LOCUS5658</name>
</gene>
<accession>A0A8S3WGH6</accession>
<organism evidence="2 3">
    <name type="scientific">Parnassius apollo</name>
    <name type="common">Apollo butterfly</name>
    <name type="synonym">Papilio apollo</name>
    <dbReference type="NCBI Taxonomy" id="110799"/>
    <lineage>
        <taxon>Eukaryota</taxon>
        <taxon>Metazoa</taxon>
        <taxon>Ecdysozoa</taxon>
        <taxon>Arthropoda</taxon>
        <taxon>Hexapoda</taxon>
        <taxon>Insecta</taxon>
        <taxon>Pterygota</taxon>
        <taxon>Neoptera</taxon>
        <taxon>Endopterygota</taxon>
        <taxon>Lepidoptera</taxon>
        <taxon>Glossata</taxon>
        <taxon>Ditrysia</taxon>
        <taxon>Papilionoidea</taxon>
        <taxon>Papilionidae</taxon>
        <taxon>Parnassiinae</taxon>
        <taxon>Parnassini</taxon>
        <taxon>Parnassius</taxon>
        <taxon>Parnassius</taxon>
    </lineage>
</organism>
<protein>
    <submittedName>
        <fullName evidence="2">(apollo) hypothetical protein</fullName>
    </submittedName>
</protein>
<comment type="caution">
    <text evidence="2">The sequence shown here is derived from an EMBL/GenBank/DDBJ whole genome shotgun (WGS) entry which is preliminary data.</text>
</comment>
<proteinExistence type="predicted"/>
<keyword evidence="1" id="KW-0472">Membrane</keyword>